<evidence type="ECO:0000313" key="5">
    <source>
        <dbReference type="EMBL" id="KAF5326825.1"/>
    </source>
</evidence>
<proteinExistence type="predicted"/>
<reference evidence="5 6" key="1">
    <citation type="journal article" date="2020" name="ISME J.">
        <title>Uncovering the hidden diversity of litter-decomposition mechanisms in mushroom-forming fungi.</title>
        <authorList>
            <person name="Floudas D."/>
            <person name="Bentzer J."/>
            <person name="Ahren D."/>
            <person name="Johansson T."/>
            <person name="Persson P."/>
            <person name="Tunlid A."/>
        </authorList>
    </citation>
    <scope>NUCLEOTIDE SEQUENCE [LARGE SCALE GENOMIC DNA]</scope>
    <source>
        <strain evidence="5 6">CBS 101986</strain>
    </source>
</reference>
<keyword evidence="1 2" id="KW-0371">Homeobox</keyword>
<feature type="domain" description="Homeobox" evidence="4">
    <location>
        <begin position="689"/>
        <end position="749"/>
    </location>
</feature>
<dbReference type="AlphaFoldDB" id="A0A8H5BNT8"/>
<dbReference type="Proteomes" id="UP000567179">
    <property type="component" value="Unassembled WGS sequence"/>
</dbReference>
<dbReference type="InterPro" id="IPR009057">
    <property type="entry name" value="Homeodomain-like_sf"/>
</dbReference>
<dbReference type="EMBL" id="JAACJJ010000014">
    <property type="protein sequence ID" value="KAF5326825.1"/>
    <property type="molecule type" value="Genomic_DNA"/>
</dbReference>
<feature type="region of interest" description="Disordered" evidence="3">
    <location>
        <begin position="12"/>
        <end position="36"/>
    </location>
</feature>
<dbReference type="SMART" id="SM00389">
    <property type="entry name" value="HOX"/>
    <property type="match status" value="1"/>
</dbReference>
<feature type="compositionally biased region" description="Polar residues" evidence="3">
    <location>
        <begin position="110"/>
        <end position="120"/>
    </location>
</feature>
<dbReference type="InterPro" id="IPR027417">
    <property type="entry name" value="P-loop_NTPase"/>
</dbReference>
<feature type="compositionally biased region" description="Low complexity" evidence="3">
    <location>
        <begin position="395"/>
        <end position="419"/>
    </location>
</feature>
<organism evidence="5 6">
    <name type="scientific">Psilocybe cf. subviscida</name>
    <dbReference type="NCBI Taxonomy" id="2480587"/>
    <lineage>
        <taxon>Eukaryota</taxon>
        <taxon>Fungi</taxon>
        <taxon>Dikarya</taxon>
        <taxon>Basidiomycota</taxon>
        <taxon>Agaricomycotina</taxon>
        <taxon>Agaricomycetes</taxon>
        <taxon>Agaricomycetidae</taxon>
        <taxon>Agaricales</taxon>
        <taxon>Agaricineae</taxon>
        <taxon>Strophariaceae</taxon>
        <taxon>Psilocybe</taxon>
    </lineage>
</organism>
<feature type="compositionally biased region" description="Low complexity" evidence="3">
    <location>
        <begin position="18"/>
        <end position="36"/>
    </location>
</feature>
<feature type="region of interest" description="Disordered" evidence="3">
    <location>
        <begin position="391"/>
        <end position="446"/>
    </location>
</feature>
<evidence type="ECO:0000259" key="4">
    <source>
        <dbReference type="PROSITE" id="PS50071"/>
    </source>
</evidence>
<evidence type="ECO:0000313" key="6">
    <source>
        <dbReference type="Proteomes" id="UP000567179"/>
    </source>
</evidence>
<sequence>MLWFWSSWKEQGDSQKNSGDSRSSGISAVSSQSVSTPSTAGSALLYNAETTPDGLQTPSVSVLPTVPRVAPVGLTQGMFQQASNTSIGTAVFNIYGPSPPPSSDGTTTSAANPHSRSSRVSGAGLDLPMNPIPAPQSSLEIYVHHLMTKDKGYPLWIPSPNRRLPATYRVSGVGFGDVGILMPEGGFSFLFNVVHDATHPINASRRLPEGFAPFTAWNPDDIEEYEEFSAGSYLADKSRVRVYSDDDRSSAFDPPIAPFREYIRANLKSWYRFVMVNLGREINNGELRVVYGCRKSAGFGIATVLNSGSADASTELTFTTNEVTGCKYRWHYKGFAEAKAGPSLVEHRDILPQGNRDHDPIVNQCLFVSTIDMPLSAAEWNSINPVATSLQRARSQSTSSPSSFSTSTSGGATSDSGNSNVSPQGQGANTSRSQDTSTPVPHDEIALWPPLSPSKRLFHPSDIIADFLLRVFPHATSVSLCSDNWGPGMTDSVGTVATLISNVLSFNDICEDHGMVYLKRNDSGMIINHLELVSPSAIQWLWTEWRNQHNLSLIWLELDGEPSRVLAPSFPVFVKTRLAKWNVILSPWMLSRIFPVNVRPSHISTRILELVQEDTDGLFVGRFTLAALSGMRFFVAFWRAPDGSYTLHGDTLDGSASSTLTRAELTTNIPSPHKDTAAADFRLFYPHTPNDVEPRKNTASSQFNTLESIFKTDSKPNAALRQKLVDQLEMTPRGAQFWFQNRPAREKTKPLKQKGMAASRLGSPDESSWRFSFSLNSSELLGLDAPDRLNMTLMLSPGNNTTQIEEVPFHESVEWQRSIDTQDIEATTGLEASTPYTDEMSGHSVEKYSMAPHLLAKPPQHNTAVQDIITETSHKHQENLQGGFETYPHRKSKSIDIESVDRGAIGTSTAAKTGLPAQKRQGVPLRRTEPLSGTQVRVPSVSSSSGPCTWDAVAKGASRQDVVIFVVGLTGAGKSTFIRGVAPLDCHPAIVPSDGLESETKDYVPVIISDYTRLSAGSVKKLKGGRLIVVDTPGYDDTFVLPRDSQIGLGKCLKAMRGQKMDLGGIIYLYDTTQNRMKPERFADHIKPYEDLLPTQHGSIVLGLTGFTATDDQFRRRRHLEIEHWKPYARAVGFPCVMTFPKVPDEEHWKAFDHIIKSFEVTDRGKAYDKKISSLLHPKKMASSSGKPKLFTRLFNFL</sequence>
<evidence type="ECO:0000256" key="3">
    <source>
        <dbReference type="SAM" id="MobiDB-lite"/>
    </source>
</evidence>
<dbReference type="SUPFAM" id="SSF52540">
    <property type="entry name" value="P-loop containing nucleoside triphosphate hydrolases"/>
    <property type="match status" value="1"/>
</dbReference>
<dbReference type="Gene3D" id="3.40.50.300">
    <property type="entry name" value="P-loop containing nucleotide triphosphate hydrolases"/>
    <property type="match status" value="1"/>
</dbReference>
<dbReference type="CDD" id="cd00882">
    <property type="entry name" value="Ras_like_GTPase"/>
    <property type="match status" value="1"/>
</dbReference>
<dbReference type="Gene3D" id="1.10.10.60">
    <property type="entry name" value="Homeodomain-like"/>
    <property type="match status" value="1"/>
</dbReference>
<dbReference type="OrthoDB" id="8954335at2759"/>
<name>A0A8H5BNT8_9AGAR</name>
<feature type="compositionally biased region" description="Polar residues" evidence="3">
    <location>
        <begin position="420"/>
        <end position="439"/>
    </location>
</feature>
<evidence type="ECO:0000256" key="2">
    <source>
        <dbReference type="RuleBase" id="RU000682"/>
    </source>
</evidence>
<dbReference type="InterPro" id="IPR001356">
    <property type="entry name" value="HD"/>
</dbReference>
<dbReference type="GO" id="GO:0005634">
    <property type="term" value="C:nucleus"/>
    <property type="evidence" value="ECO:0007669"/>
    <property type="project" value="UniProtKB-SubCell"/>
</dbReference>
<accession>A0A8H5BNT8</accession>
<feature type="region of interest" description="Disordered" evidence="3">
    <location>
        <begin position="745"/>
        <end position="766"/>
    </location>
</feature>
<dbReference type="Pfam" id="PF00046">
    <property type="entry name" value="Homeodomain"/>
    <property type="match status" value="1"/>
</dbReference>
<feature type="DNA-binding region" description="Homeobox" evidence="1">
    <location>
        <begin position="691"/>
        <end position="750"/>
    </location>
</feature>
<dbReference type="CDD" id="cd00086">
    <property type="entry name" value="homeodomain"/>
    <property type="match status" value="1"/>
</dbReference>
<comment type="subcellular location">
    <subcellularLocation>
        <location evidence="1 2">Nucleus</location>
    </subcellularLocation>
</comment>
<evidence type="ECO:0000256" key="1">
    <source>
        <dbReference type="PROSITE-ProRule" id="PRU00108"/>
    </source>
</evidence>
<dbReference type="GO" id="GO:0003677">
    <property type="term" value="F:DNA binding"/>
    <property type="evidence" value="ECO:0007669"/>
    <property type="project" value="UniProtKB-UniRule"/>
</dbReference>
<dbReference type="SUPFAM" id="SSF46689">
    <property type="entry name" value="Homeodomain-like"/>
    <property type="match status" value="1"/>
</dbReference>
<keyword evidence="1 2" id="KW-0539">Nucleus</keyword>
<gene>
    <name evidence="5" type="ORF">D9619_004182</name>
</gene>
<keyword evidence="6" id="KW-1185">Reference proteome</keyword>
<feature type="region of interest" description="Disordered" evidence="3">
    <location>
        <begin position="92"/>
        <end position="126"/>
    </location>
</feature>
<dbReference type="PROSITE" id="PS50071">
    <property type="entry name" value="HOMEOBOX_2"/>
    <property type="match status" value="1"/>
</dbReference>
<keyword evidence="1 2" id="KW-0238">DNA-binding</keyword>
<protein>
    <recommendedName>
        <fullName evidence="4">Homeobox domain-containing protein</fullName>
    </recommendedName>
</protein>
<comment type="caution">
    <text evidence="5">The sequence shown here is derived from an EMBL/GenBank/DDBJ whole genome shotgun (WGS) entry which is preliminary data.</text>
</comment>